<feature type="region of interest" description="Disordered" evidence="1">
    <location>
        <begin position="50"/>
        <end position="88"/>
    </location>
</feature>
<evidence type="ECO:0000313" key="2">
    <source>
        <dbReference type="EMBL" id="MFG1702944.1"/>
    </source>
</evidence>
<protein>
    <recommendedName>
        <fullName evidence="4">Methyltransferase domain-containing protein</fullName>
    </recommendedName>
</protein>
<dbReference type="Gene3D" id="3.40.50.150">
    <property type="entry name" value="Vaccinia Virus protein VP39"/>
    <property type="match status" value="1"/>
</dbReference>
<dbReference type="InterPro" id="IPR029063">
    <property type="entry name" value="SAM-dependent_MTases_sf"/>
</dbReference>
<evidence type="ECO:0000313" key="3">
    <source>
        <dbReference type="Proteomes" id="UP001603978"/>
    </source>
</evidence>
<dbReference type="EMBL" id="JBICRM010000003">
    <property type="protein sequence ID" value="MFG1702944.1"/>
    <property type="molecule type" value="Genomic_DNA"/>
</dbReference>
<gene>
    <name evidence="2" type="ORF">ACFLIM_07105</name>
</gene>
<keyword evidence="3" id="KW-1185">Reference proteome</keyword>
<dbReference type="Proteomes" id="UP001603978">
    <property type="component" value="Unassembled WGS sequence"/>
</dbReference>
<name>A0ABW7A733_9ACTN</name>
<dbReference type="SUPFAM" id="SSF53335">
    <property type="entry name" value="S-adenosyl-L-methionine-dependent methyltransferases"/>
    <property type="match status" value="1"/>
</dbReference>
<proteinExistence type="predicted"/>
<comment type="caution">
    <text evidence="2">The sequence shown here is derived from an EMBL/GenBank/DDBJ whole genome shotgun (WGS) entry which is preliminary data.</text>
</comment>
<reference evidence="2 3" key="1">
    <citation type="submission" date="2024-10" db="EMBL/GenBank/DDBJ databases">
        <authorList>
            <person name="Topkara A.R."/>
            <person name="Saygin H."/>
        </authorList>
    </citation>
    <scope>NUCLEOTIDE SEQUENCE [LARGE SCALE GENOMIC DNA]</scope>
    <source>
        <strain evidence="2 3">M3C6</strain>
    </source>
</reference>
<organism evidence="2 3">
    <name type="scientific">Nonomuraea marmarensis</name>
    <dbReference type="NCBI Taxonomy" id="3351344"/>
    <lineage>
        <taxon>Bacteria</taxon>
        <taxon>Bacillati</taxon>
        <taxon>Actinomycetota</taxon>
        <taxon>Actinomycetes</taxon>
        <taxon>Streptosporangiales</taxon>
        <taxon>Streptosporangiaceae</taxon>
        <taxon>Nonomuraea</taxon>
    </lineage>
</organism>
<evidence type="ECO:0008006" key="4">
    <source>
        <dbReference type="Google" id="ProtNLM"/>
    </source>
</evidence>
<sequence length="88" mass="9469">MTEPDFLRTTRASYDAMASDYAEFFHDELAGKPLDRAMFAAFAELVRSSGPVADVGSGPGRAAQRRSGLGDGQPQCVVEPGEHLERVP</sequence>
<evidence type="ECO:0000256" key="1">
    <source>
        <dbReference type="SAM" id="MobiDB-lite"/>
    </source>
</evidence>
<dbReference type="RefSeq" id="WP_393163175.1">
    <property type="nucleotide sequence ID" value="NZ_JBICRM010000003.1"/>
</dbReference>
<accession>A0ABW7A733</accession>